<evidence type="ECO:0000313" key="5">
    <source>
        <dbReference type="EMBL" id="CAG8698698.1"/>
    </source>
</evidence>
<evidence type="ECO:0000256" key="1">
    <source>
        <dbReference type="ARBA" id="ARBA00022729"/>
    </source>
</evidence>
<protein>
    <submittedName>
        <fullName evidence="5">23095_t:CDS:1</fullName>
    </submittedName>
</protein>
<dbReference type="OrthoDB" id="411211at2759"/>
<feature type="signal peptide" evidence="3">
    <location>
        <begin position="1"/>
        <end position="19"/>
    </location>
</feature>
<feature type="chain" id="PRO_5040401342" evidence="3">
    <location>
        <begin position="20"/>
        <end position="391"/>
    </location>
</feature>
<dbReference type="PANTHER" id="PTHR10161">
    <property type="entry name" value="TARTRATE-RESISTANT ACID PHOSPHATASE TYPE 5"/>
    <property type="match status" value="1"/>
</dbReference>
<dbReference type="InterPro" id="IPR029052">
    <property type="entry name" value="Metallo-depent_PP-like"/>
</dbReference>
<dbReference type="EMBL" id="CAJVPY010008633">
    <property type="protein sequence ID" value="CAG8698698.1"/>
    <property type="molecule type" value="Genomic_DNA"/>
</dbReference>
<dbReference type="SUPFAM" id="SSF56300">
    <property type="entry name" value="Metallo-dependent phosphatases"/>
    <property type="match status" value="1"/>
</dbReference>
<evidence type="ECO:0000259" key="4">
    <source>
        <dbReference type="Pfam" id="PF00149"/>
    </source>
</evidence>
<evidence type="ECO:0000256" key="2">
    <source>
        <dbReference type="ARBA" id="ARBA00022801"/>
    </source>
</evidence>
<sequence length="391" mass="43762">MKLLLFFITLIQGVILISGDNYTKGSALYTYPNAATVAVPYPTTFQENYNGDLKFLVFGDWGQLGKQTGQAQVAAGMTTWANANSTTFMLNLGDNFYQSNNAPKGTAFNNASDYEGVFSETDPKWKSYWLDVYGGQLANITWYSIAGNHDWYNNVTAEVDYFWDIDSRFFLPALYYTRKVTFGNGVTAAFIHIDTNPFYYNYTNYTKVNNMKSNLQTFNLYNDAGTNATLKWLDDQLTAVDDCDWIFVVGHHPLVGDCRLYDPKDYYEMYRLVPYLEKHKVSAYFNGHTHELAVSVANSTSPVTYFGSGAGGASLGSACPNPTWTVPNTFGFLSIYIPADGKTLQYQYVSANTTNAPTQVLYSGTVNAQSATMYFITSLNFYNSTSTIIFL</sequence>
<organism evidence="5 6">
    <name type="scientific">Dentiscutata erythropus</name>
    <dbReference type="NCBI Taxonomy" id="1348616"/>
    <lineage>
        <taxon>Eukaryota</taxon>
        <taxon>Fungi</taxon>
        <taxon>Fungi incertae sedis</taxon>
        <taxon>Mucoromycota</taxon>
        <taxon>Glomeromycotina</taxon>
        <taxon>Glomeromycetes</taxon>
        <taxon>Diversisporales</taxon>
        <taxon>Gigasporaceae</taxon>
        <taxon>Dentiscutata</taxon>
    </lineage>
</organism>
<dbReference type="PANTHER" id="PTHR10161:SF14">
    <property type="entry name" value="TARTRATE-RESISTANT ACID PHOSPHATASE TYPE 5"/>
    <property type="match status" value="1"/>
</dbReference>
<keyword evidence="1 3" id="KW-0732">Signal</keyword>
<evidence type="ECO:0000313" key="6">
    <source>
        <dbReference type="Proteomes" id="UP000789405"/>
    </source>
</evidence>
<dbReference type="Gene3D" id="3.60.21.10">
    <property type="match status" value="1"/>
</dbReference>
<dbReference type="InterPro" id="IPR051558">
    <property type="entry name" value="Metallophosphoesterase_PAP"/>
</dbReference>
<proteinExistence type="predicted"/>
<feature type="domain" description="Calcineurin-like phosphoesterase" evidence="4">
    <location>
        <begin position="53"/>
        <end position="291"/>
    </location>
</feature>
<comment type="caution">
    <text evidence="5">The sequence shown here is derived from an EMBL/GenBank/DDBJ whole genome shotgun (WGS) entry which is preliminary data.</text>
</comment>
<dbReference type="InterPro" id="IPR004843">
    <property type="entry name" value="Calcineurin-like_PHP"/>
</dbReference>
<dbReference type="Pfam" id="PF00149">
    <property type="entry name" value="Metallophos"/>
    <property type="match status" value="1"/>
</dbReference>
<keyword evidence="6" id="KW-1185">Reference proteome</keyword>
<dbReference type="AlphaFoldDB" id="A0A9N9HP16"/>
<dbReference type="Proteomes" id="UP000789405">
    <property type="component" value="Unassembled WGS sequence"/>
</dbReference>
<keyword evidence="2" id="KW-0378">Hydrolase</keyword>
<reference evidence="5" key="1">
    <citation type="submission" date="2021-06" db="EMBL/GenBank/DDBJ databases">
        <authorList>
            <person name="Kallberg Y."/>
            <person name="Tangrot J."/>
            <person name="Rosling A."/>
        </authorList>
    </citation>
    <scope>NUCLEOTIDE SEQUENCE</scope>
    <source>
        <strain evidence="5">MA453B</strain>
    </source>
</reference>
<dbReference type="GO" id="GO:0016787">
    <property type="term" value="F:hydrolase activity"/>
    <property type="evidence" value="ECO:0007669"/>
    <property type="project" value="UniProtKB-KW"/>
</dbReference>
<accession>A0A9N9HP16</accession>
<gene>
    <name evidence="5" type="ORF">DERYTH_LOCUS12846</name>
</gene>
<name>A0A9N9HP16_9GLOM</name>
<evidence type="ECO:0000256" key="3">
    <source>
        <dbReference type="SAM" id="SignalP"/>
    </source>
</evidence>